<organism evidence="3 4">
    <name type="scientific">Blomia tropicalis</name>
    <name type="common">Mite</name>
    <dbReference type="NCBI Taxonomy" id="40697"/>
    <lineage>
        <taxon>Eukaryota</taxon>
        <taxon>Metazoa</taxon>
        <taxon>Ecdysozoa</taxon>
        <taxon>Arthropoda</taxon>
        <taxon>Chelicerata</taxon>
        <taxon>Arachnida</taxon>
        <taxon>Acari</taxon>
        <taxon>Acariformes</taxon>
        <taxon>Sarcoptiformes</taxon>
        <taxon>Astigmata</taxon>
        <taxon>Glycyphagoidea</taxon>
        <taxon>Echimyopodidae</taxon>
        <taxon>Blomia</taxon>
    </lineage>
</organism>
<dbReference type="InterPro" id="IPR002347">
    <property type="entry name" value="SDR_fam"/>
</dbReference>
<evidence type="ECO:0000313" key="3">
    <source>
        <dbReference type="EMBL" id="KAJ6225664.1"/>
    </source>
</evidence>
<dbReference type="GO" id="GO:0006631">
    <property type="term" value="P:fatty acid metabolic process"/>
    <property type="evidence" value="ECO:0007669"/>
    <property type="project" value="TreeGrafter"/>
</dbReference>
<dbReference type="EMBL" id="JAPWDV010000001">
    <property type="protein sequence ID" value="KAJ6225664.1"/>
    <property type="molecule type" value="Genomic_DNA"/>
</dbReference>
<dbReference type="Proteomes" id="UP001142055">
    <property type="component" value="Chromosome 1"/>
</dbReference>
<dbReference type="GO" id="GO:0008209">
    <property type="term" value="P:androgen metabolic process"/>
    <property type="evidence" value="ECO:0007669"/>
    <property type="project" value="TreeGrafter"/>
</dbReference>
<evidence type="ECO:0000256" key="2">
    <source>
        <dbReference type="SAM" id="MobiDB-lite"/>
    </source>
</evidence>
<feature type="compositionally biased region" description="Polar residues" evidence="2">
    <location>
        <begin position="285"/>
        <end position="294"/>
    </location>
</feature>
<dbReference type="GO" id="GO:0004303">
    <property type="term" value="F:estradiol 17-beta-dehydrogenase [NAD(P)+] activity"/>
    <property type="evidence" value="ECO:0007669"/>
    <property type="project" value="TreeGrafter"/>
</dbReference>
<accession>A0A9Q0MHN3</accession>
<dbReference type="PANTHER" id="PTHR43658:SF8">
    <property type="entry name" value="17-BETA-HYDROXYSTEROID DEHYDROGENASE 14-RELATED"/>
    <property type="match status" value="1"/>
</dbReference>
<proteinExistence type="predicted"/>
<comment type="caution">
    <text evidence="3">The sequence shown here is derived from an EMBL/GenBank/DDBJ whole genome shotgun (WGS) entry which is preliminary data.</text>
</comment>
<dbReference type="SUPFAM" id="SSF51735">
    <property type="entry name" value="NAD(P)-binding Rossmann-fold domains"/>
    <property type="match status" value="1"/>
</dbReference>
<dbReference type="OMA" id="HENCEIN"/>
<keyword evidence="1" id="KW-0560">Oxidoreductase</keyword>
<protein>
    <submittedName>
        <fullName evidence="3">Uncharacterized protein</fullName>
    </submittedName>
</protein>
<gene>
    <name evidence="3" type="ORF">RDWZM_004209</name>
</gene>
<dbReference type="PANTHER" id="PTHR43658">
    <property type="entry name" value="SHORT-CHAIN DEHYDROGENASE/REDUCTASE"/>
    <property type="match status" value="1"/>
</dbReference>
<evidence type="ECO:0000313" key="4">
    <source>
        <dbReference type="Proteomes" id="UP001142055"/>
    </source>
</evidence>
<keyword evidence="4" id="KW-1185">Reference proteome</keyword>
<feature type="compositionally biased region" description="Low complexity" evidence="2">
    <location>
        <begin position="273"/>
        <end position="282"/>
    </location>
</feature>
<reference evidence="3" key="1">
    <citation type="submission" date="2022-12" db="EMBL/GenBank/DDBJ databases">
        <title>Genome assemblies of Blomia tropicalis.</title>
        <authorList>
            <person name="Cui Y."/>
        </authorList>
    </citation>
    <scope>NUCLEOTIDE SEQUENCE</scope>
    <source>
        <tissue evidence="3">Adult mites</tissue>
    </source>
</reference>
<feature type="region of interest" description="Disordered" evidence="2">
    <location>
        <begin position="268"/>
        <end position="294"/>
    </location>
</feature>
<dbReference type="Gene3D" id="3.40.50.720">
    <property type="entry name" value="NAD(P)-binding Rossmann-like Domain"/>
    <property type="match status" value="1"/>
</dbReference>
<dbReference type="GO" id="GO:0008210">
    <property type="term" value="P:estrogen metabolic process"/>
    <property type="evidence" value="ECO:0007669"/>
    <property type="project" value="TreeGrafter"/>
</dbReference>
<name>A0A9Q0MHN3_BLOTA</name>
<dbReference type="AlphaFoldDB" id="A0A9Q0MHN3"/>
<dbReference type="InterPro" id="IPR036291">
    <property type="entry name" value="NAD(P)-bd_dom_sf"/>
</dbReference>
<evidence type="ECO:0000256" key="1">
    <source>
        <dbReference type="ARBA" id="ARBA00023002"/>
    </source>
</evidence>
<dbReference type="Pfam" id="PF13561">
    <property type="entry name" value="adh_short_C2"/>
    <property type="match status" value="1"/>
</dbReference>
<sequence length="954" mass="109493">MAINSMTLPLARELASKGIRVNTIATGFFETPLVTRSNAPELFEFINCATPCPSRLGKPEEFAKLVQSIIENNMINGEIVRIDGAVRWPERGKMDMYNDEYFNIKILEPDCMYCESKHLADQLKDSHPKFKIKYQPNRVIFRLIHLFKQSNDSLKQMVLGCCIDQDMELNFLVCLQSSEYVISSDHINKIIILKNFQTKTCYQKLTVIDDSDPDFGSRQIFGLLLYASDELQSNLKLCDTIQEAIDSINNELLDALINDCDNVEGNNATGQISNSESNSNKNRNIDSPNVENTQASVANSNVSRSDFNMKVHSTISPSTVSQGTSLFSTAEPQISNENLETIVLNRPKLSEDMKTSFTMYCYKSLFEKLLRYVKGNINLLSLSKFYSKSLVTNLAFVNIIGVISGVNYYPDRIELTLFDEYSKDITVKIIRETIDEDDDDISDLEIVDFKCGKIICIRDVICKKQSIGECVNADKLMLVDPFYQNDLLEVYSENYLSIEEIIKIGDLFLYSCLKLYYSCKENEALENLNSVNFVGQLLAKFSYEPKQFTVFILLPFRNSVRTYMDLGLQNAIIQQLNQSLNHKQKSYSFDIIEDLLEKNYIISITLSSEYKKVFNKINILDLVVFFNITIRSDPKNKNMYQYSLFNQADGSRCCPLDKESPLCNLFLKVINENMNLVKIEQADSATTSIYSFDEMQFEVIDSIQQTTEIVIREPFKRLYNPGLNIDLVLQVQSFPDIYKLENHDSHFFRIQVKVVDYNFEHNGLIINNMSTLRSAYFYILCESTLCDYEISFHQFLPQILRMISSNNTDMKFKCPKCSSELKAHCGIQLFLQDTSGVLFSVLLTHPEFETIFSCSNEQLFFCNSRSNNIIIAIEYWLSTICPNQSTKKLIKMTPSELKQTKLDGEAIKSNPNFDCVIQKVSTSVEQGKFIKTNYPHLFNDQVDHIFQLRTIKLI</sequence>
<dbReference type="GO" id="GO:0005739">
    <property type="term" value="C:mitochondrion"/>
    <property type="evidence" value="ECO:0007669"/>
    <property type="project" value="TreeGrafter"/>
</dbReference>